<evidence type="ECO:0000313" key="6">
    <source>
        <dbReference type="Proteomes" id="UP000601435"/>
    </source>
</evidence>
<dbReference type="GO" id="GO:0016020">
    <property type="term" value="C:membrane"/>
    <property type="evidence" value="ECO:0007669"/>
    <property type="project" value="TreeGrafter"/>
</dbReference>
<gene>
    <name evidence="5" type="primary">ACSBG2</name>
    <name evidence="5" type="ORF">SNEC2469_LOCUS33237</name>
</gene>
<dbReference type="SUPFAM" id="SSF56801">
    <property type="entry name" value="Acetyl-CoA synthetase-like"/>
    <property type="match status" value="1"/>
</dbReference>
<keyword evidence="6" id="KW-1185">Reference proteome</keyword>
<proteinExistence type="predicted"/>
<organism evidence="5 6">
    <name type="scientific">Symbiodinium necroappetens</name>
    <dbReference type="NCBI Taxonomy" id="1628268"/>
    <lineage>
        <taxon>Eukaryota</taxon>
        <taxon>Sar</taxon>
        <taxon>Alveolata</taxon>
        <taxon>Dinophyceae</taxon>
        <taxon>Suessiales</taxon>
        <taxon>Symbiodiniaceae</taxon>
        <taxon>Symbiodinium</taxon>
    </lineage>
</organism>
<comment type="caution">
    <text evidence="5">The sequence shown here is derived from an EMBL/GenBank/DDBJ whole genome shotgun (WGS) entry which is preliminary data.</text>
</comment>
<dbReference type="Pfam" id="PF23562">
    <property type="entry name" value="AMP-binding_C_3"/>
    <property type="match status" value="1"/>
</dbReference>
<dbReference type="Gene3D" id="3.40.50.12780">
    <property type="entry name" value="N-terminal domain of ligase-like"/>
    <property type="match status" value="1"/>
</dbReference>
<dbReference type="InterPro" id="IPR000873">
    <property type="entry name" value="AMP-dep_synth/lig_dom"/>
</dbReference>
<dbReference type="PROSITE" id="PS00455">
    <property type="entry name" value="AMP_BINDING"/>
    <property type="match status" value="1"/>
</dbReference>
<name>A0A813C7W2_9DINO</name>
<keyword evidence="1" id="KW-0436">Ligase</keyword>
<dbReference type="Proteomes" id="UP000601435">
    <property type="component" value="Unassembled WGS sequence"/>
</dbReference>
<feature type="domain" description="AMP-dependent synthetase/ligase" evidence="4">
    <location>
        <begin position="74"/>
        <end position="549"/>
    </location>
</feature>
<dbReference type="GO" id="GO:0005783">
    <property type="term" value="C:endoplasmic reticulum"/>
    <property type="evidence" value="ECO:0007669"/>
    <property type="project" value="TreeGrafter"/>
</dbReference>
<dbReference type="PANTHER" id="PTHR43272">
    <property type="entry name" value="LONG-CHAIN-FATTY-ACID--COA LIGASE"/>
    <property type="match status" value="1"/>
</dbReference>
<evidence type="ECO:0000256" key="2">
    <source>
        <dbReference type="ARBA" id="ARBA00022832"/>
    </source>
</evidence>
<dbReference type="Pfam" id="PF00501">
    <property type="entry name" value="AMP-binding"/>
    <property type="match status" value="1"/>
</dbReference>
<dbReference type="GO" id="GO:0004467">
    <property type="term" value="F:long-chain fatty acid-CoA ligase activity"/>
    <property type="evidence" value="ECO:0007669"/>
    <property type="project" value="TreeGrafter"/>
</dbReference>
<reference evidence="5" key="1">
    <citation type="submission" date="2021-02" db="EMBL/GenBank/DDBJ databases">
        <authorList>
            <person name="Dougan E. K."/>
            <person name="Rhodes N."/>
            <person name="Thang M."/>
            <person name="Chan C."/>
        </authorList>
    </citation>
    <scope>NUCLEOTIDE SEQUENCE</scope>
</reference>
<protein>
    <submittedName>
        <fullName evidence="5">ACSBG2 protein</fullName>
    </submittedName>
</protein>
<evidence type="ECO:0000256" key="1">
    <source>
        <dbReference type="ARBA" id="ARBA00022598"/>
    </source>
</evidence>
<evidence type="ECO:0000256" key="3">
    <source>
        <dbReference type="ARBA" id="ARBA00023098"/>
    </source>
</evidence>
<dbReference type="AlphaFoldDB" id="A0A813C7W2"/>
<accession>A0A813C7W2</accession>
<keyword evidence="3" id="KW-0443">Lipid metabolism</keyword>
<sequence length="757" mass="81636">MGCGASAQKVLAVAPVSTNADDYFPYEGTGPWYTCKPDGLVLPRVAKSGAAGAAECPPHTLQSLLTKAADEKGDRPALKAEKPCPALQVDSGVPPALPDADWATWTYREYYEDARRAAKAFVKLGFEPFDTVAIWGFNSPEWMLSALAAGFAGGKVGGLYPTDTPQTAAFKVVHSGASIVVVEDPGKLTRLTAALAARRDPSACKIQAFVGYGFEPAPGEAIQIPGSNLAVPVMSWSNLMELGSKEDDAIIDSRSKAVQPGHCAVLVYTSGTTGEPKAVMLSHDCMVFEALTFLNVARSHVGLCASAQQERILSYLPLSHVAGKMVDVCFPFVATASPPAWVTAYFARPYDLKAGSLKDRLKVARPTVFLGVPLVWEKIADRLRAVGASTRGIKKKLSTWAKAKGLQHARACQMGGDGLEPFAYGAASKLVLKKVKGILGLDELKFAVTGAAPIRVDTLEYFGSLGININEVYGMSESCAACTISTDRAHLWGSCGYQLPGVEVKAFKVDSMDMNRKEECPRAVSLDSIDEEFQGELCFRGRSIMMGYLAQPSLGAEHVKEVERKTAETIDAEGWLHSGDKGMITQTGMVKITGRYKELIIGAGGENIAPVPIEDHIKGWCDGINEVMLIGDKRKYNVALVTLKAVGANGESPGTDQLDAGAARVNPQVTTIMQAMDDRFWIEQITLAINSANCNGKICPNNAFKVQKFMILPTNFSEEQGFLTPTKKLKRPVVEKAFEKQVDMMYRSSSTYVRYEP</sequence>
<dbReference type="PANTHER" id="PTHR43272:SF32">
    <property type="entry name" value="AMP-DEPENDENT SYNTHETASE_LIGASE DOMAIN-CONTAINING PROTEIN"/>
    <property type="match status" value="1"/>
</dbReference>
<evidence type="ECO:0000259" key="4">
    <source>
        <dbReference type="Pfam" id="PF00501"/>
    </source>
</evidence>
<dbReference type="InterPro" id="IPR042099">
    <property type="entry name" value="ANL_N_sf"/>
</dbReference>
<dbReference type="InterPro" id="IPR020845">
    <property type="entry name" value="AMP-binding_CS"/>
</dbReference>
<evidence type="ECO:0000313" key="5">
    <source>
        <dbReference type="EMBL" id="CAE7938657.1"/>
    </source>
</evidence>
<dbReference type="OrthoDB" id="3633556at2759"/>
<dbReference type="EMBL" id="CAJNJA010086807">
    <property type="protein sequence ID" value="CAE7938657.1"/>
    <property type="molecule type" value="Genomic_DNA"/>
</dbReference>
<keyword evidence="2" id="KW-0276">Fatty acid metabolism</keyword>